<keyword evidence="2" id="KW-1185">Reference proteome</keyword>
<reference evidence="3" key="3">
    <citation type="submission" date="2025-04" db="UniProtKB">
        <authorList>
            <consortium name="RefSeq"/>
        </authorList>
    </citation>
    <scope>IDENTIFICATION</scope>
    <source>
        <strain evidence="3">CBS 304.34</strain>
    </source>
</reference>
<feature type="non-terminal residue" evidence="1">
    <location>
        <position position="85"/>
    </location>
</feature>
<name>A0A6A6YC91_9PEZI</name>
<gene>
    <name evidence="1 3" type="ORF">BDZ99DRAFT_372777</name>
</gene>
<dbReference type="AlphaFoldDB" id="A0A6A6YC91"/>
<evidence type="ECO:0000313" key="2">
    <source>
        <dbReference type="Proteomes" id="UP000504636"/>
    </source>
</evidence>
<evidence type="ECO:0000313" key="1">
    <source>
        <dbReference type="EMBL" id="KAF2806133.1"/>
    </source>
</evidence>
<dbReference type="PANTHER" id="PTHR36195:SF4">
    <property type="entry name" value="DOMAIN PROTEIN, PUTATIVE (AFU_ORTHOLOGUE AFUA_5G01990)-RELATED"/>
    <property type="match status" value="1"/>
</dbReference>
<proteinExistence type="predicted"/>
<feature type="non-terminal residue" evidence="1">
    <location>
        <position position="1"/>
    </location>
</feature>
<protein>
    <submittedName>
        <fullName evidence="1 3">Uncharacterized protein</fullName>
    </submittedName>
</protein>
<reference evidence="3" key="2">
    <citation type="submission" date="2020-04" db="EMBL/GenBank/DDBJ databases">
        <authorList>
            <consortium name="NCBI Genome Project"/>
        </authorList>
    </citation>
    <scope>NUCLEOTIDE SEQUENCE</scope>
    <source>
        <strain evidence="3">CBS 304.34</strain>
    </source>
</reference>
<reference evidence="1 3" key="1">
    <citation type="journal article" date="2020" name="Stud. Mycol.">
        <title>101 Dothideomycetes genomes: a test case for predicting lifestyles and emergence of pathogens.</title>
        <authorList>
            <person name="Haridas S."/>
            <person name="Albert R."/>
            <person name="Binder M."/>
            <person name="Bloem J."/>
            <person name="Labutti K."/>
            <person name="Salamov A."/>
            <person name="Andreopoulos B."/>
            <person name="Baker S."/>
            <person name="Barry K."/>
            <person name="Bills G."/>
            <person name="Bluhm B."/>
            <person name="Cannon C."/>
            <person name="Castanera R."/>
            <person name="Culley D."/>
            <person name="Daum C."/>
            <person name="Ezra D."/>
            <person name="Gonzalez J."/>
            <person name="Henrissat B."/>
            <person name="Kuo A."/>
            <person name="Liang C."/>
            <person name="Lipzen A."/>
            <person name="Lutzoni F."/>
            <person name="Magnuson J."/>
            <person name="Mondo S."/>
            <person name="Nolan M."/>
            <person name="Ohm R."/>
            <person name="Pangilinan J."/>
            <person name="Park H.-J."/>
            <person name="Ramirez L."/>
            <person name="Alfaro M."/>
            <person name="Sun H."/>
            <person name="Tritt A."/>
            <person name="Yoshinaga Y."/>
            <person name="Zwiers L.-H."/>
            <person name="Turgeon B."/>
            <person name="Goodwin S."/>
            <person name="Spatafora J."/>
            <person name="Crous P."/>
            <person name="Grigoriev I."/>
        </authorList>
    </citation>
    <scope>NUCLEOTIDE SEQUENCE</scope>
    <source>
        <strain evidence="1 3">CBS 304.34</strain>
    </source>
</reference>
<sequence>VYNATPKPIYLWSISSVAGSMQTIYPYTLYYEAQYYDPKTGIAIKITKTPDALYNGAGTFIFGYTLNAAEGNIYYSFGSVNQEPF</sequence>
<dbReference type="Proteomes" id="UP000504636">
    <property type="component" value="Unplaced"/>
</dbReference>
<dbReference type="RefSeq" id="XP_033573097.1">
    <property type="nucleotide sequence ID" value="XM_033714844.1"/>
</dbReference>
<organism evidence="1">
    <name type="scientific">Mytilinidion resinicola</name>
    <dbReference type="NCBI Taxonomy" id="574789"/>
    <lineage>
        <taxon>Eukaryota</taxon>
        <taxon>Fungi</taxon>
        <taxon>Dikarya</taxon>
        <taxon>Ascomycota</taxon>
        <taxon>Pezizomycotina</taxon>
        <taxon>Dothideomycetes</taxon>
        <taxon>Pleosporomycetidae</taxon>
        <taxon>Mytilinidiales</taxon>
        <taxon>Mytilinidiaceae</taxon>
        <taxon>Mytilinidion</taxon>
    </lineage>
</organism>
<dbReference type="OrthoDB" id="3682664at2759"/>
<dbReference type="Pfam" id="PF04681">
    <property type="entry name" value="Bys1"/>
    <property type="match status" value="1"/>
</dbReference>
<evidence type="ECO:0000313" key="3">
    <source>
        <dbReference type="RefSeq" id="XP_033573097.1"/>
    </source>
</evidence>
<dbReference type="PANTHER" id="PTHR36195">
    <property type="entry name" value="DOMAIN PROTEIN, PUTATIVE (AFU_ORTHOLOGUE AFUA_5G01990)-RELATED-RELATED"/>
    <property type="match status" value="1"/>
</dbReference>
<dbReference type="EMBL" id="MU003708">
    <property type="protein sequence ID" value="KAF2806133.1"/>
    <property type="molecule type" value="Genomic_DNA"/>
</dbReference>
<accession>A0A6A6YC91</accession>
<dbReference type="InterPro" id="IPR006771">
    <property type="entry name" value="CetA-like"/>
</dbReference>
<dbReference type="GeneID" id="54455737"/>